<comment type="caution">
    <text evidence="1">The sequence shown here is derived from an EMBL/GenBank/DDBJ whole genome shotgun (WGS) entry which is preliminary data.</text>
</comment>
<reference evidence="1 2" key="1">
    <citation type="journal article" date="2014" name="Agronomy (Basel)">
        <title>A Draft Genome Sequence for Ensete ventricosum, the Drought-Tolerant Tree Against Hunger.</title>
        <authorList>
            <person name="Harrison J."/>
            <person name="Moore K.A."/>
            <person name="Paszkiewicz K."/>
            <person name="Jones T."/>
            <person name="Grant M."/>
            <person name="Ambacheew D."/>
            <person name="Muzemil S."/>
            <person name="Studholme D.J."/>
        </authorList>
    </citation>
    <scope>NUCLEOTIDE SEQUENCE [LARGE SCALE GENOMIC DNA]</scope>
</reference>
<evidence type="ECO:0000313" key="1">
    <source>
        <dbReference type="EMBL" id="RRT74714.1"/>
    </source>
</evidence>
<proteinExistence type="predicted"/>
<dbReference type="Proteomes" id="UP000287651">
    <property type="component" value="Unassembled WGS sequence"/>
</dbReference>
<evidence type="ECO:0000313" key="2">
    <source>
        <dbReference type="Proteomes" id="UP000287651"/>
    </source>
</evidence>
<dbReference type="AlphaFoldDB" id="A0A427AES0"/>
<sequence length="104" mass="11069">MLSSQSAWGSLAISSCGDATASGPKMGLNKLHDDPPSLEPVACWDLLQMAPNVEPRSRVMEQCRVRVVMLDAQRPPPPWAIMAQGVCDSSTGSGSGGTIWNLRC</sequence>
<protein>
    <submittedName>
        <fullName evidence="1">Uncharacterized protein</fullName>
    </submittedName>
</protein>
<name>A0A427AES0_ENSVE</name>
<organism evidence="1 2">
    <name type="scientific">Ensete ventricosum</name>
    <name type="common">Abyssinian banana</name>
    <name type="synonym">Musa ensete</name>
    <dbReference type="NCBI Taxonomy" id="4639"/>
    <lineage>
        <taxon>Eukaryota</taxon>
        <taxon>Viridiplantae</taxon>
        <taxon>Streptophyta</taxon>
        <taxon>Embryophyta</taxon>
        <taxon>Tracheophyta</taxon>
        <taxon>Spermatophyta</taxon>
        <taxon>Magnoliopsida</taxon>
        <taxon>Liliopsida</taxon>
        <taxon>Zingiberales</taxon>
        <taxon>Musaceae</taxon>
        <taxon>Ensete</taxon>
    </lineage>
</organism>
<accession>A0A427AES0</accession>
<dbReference type="EMBL" id="AMZH03002695">
    <property type="protein sequence ID" value="RRT74714.1"/>
    <property type="molecule type" value="Genomic_DNA"/>
</dbReference>
<gene>
    <name evidence="1" type="ORF">B296_00005569</name>
</gene>